<keyword evidence="4" id="KW-1185">Reference proteome</keyword>
<feature type="transmembrane region" description="Helical" evidence="2">
    <location>
        <begin position="6"/>
        <end position="24"/>
    </location>
</feature>
<keyword evidence="2" id="KW-0812">Transmembrane</keyword>
<keyword evidence="2" id="KW-1133">Transmembrane helix</keyword>
<keyword evidence="2" id="KW-0472">Membrane</keyword>
<feature type="compositionally biased region" description="Basic residues" evidence="1">
    <location>
        <begin position="67"/>
        <end position="76"/>
    </location>
</feature>
<sequence>MDPTLTWLLLIAAAVLIIVGATRFDLLSIPWREVADSAPKPPQNASPAPRWRPASGFQPHDAPTRKPAFHRSGRRH</sequence>
<evidence type="ECO:0000313" key="4">
    <source>
        <dbReference type="Proteomes" id="UP001606134"/>
    </source>
</evidence>
<feature type="region of interest" description="Disordered" evidence="1">
    <location>
        <begin position="35"/>
        <end position="76"/>
    </location>
</feature>
<dbReference type="Proteomes" id="UP001606134">
    <property type="component" value="Unassembled WGS sequence"/>
</dbReference>
<evidence type="ECO:0000313" key="3">
    <source>
        <dbReference type="EMBL" id="MFG6485604.1"/>
    </source>
</evidence>
<comment type="caution">
    <text evidence="3">The sequence shown here is derived from an EMBL/GenBank/DDBJ whole genome shotgun (WGS) entry which is preliminary data.</text>
</comment>
<accession>A0ABW7H737</accession>
<gene>
    <name evidence="3" type="ORF">ACG04R_02910</name>
</gene>
<proteinExistence type="predicted"/>
<reference evidence="3 4" key="1">
    <citation type="submission" date="2024-08" db="EMBL/GenBank/DDBJ databases">
        <authorList>
            <person name="Lu H."/>
        </authorList>
    </citation>
    <scope>NUCLEOTIDE SEQUENCE [LARGE SCALE GENOMIC DNA]</scope>
    <source>
        <strain evidence="3 4">BYS78W</strain>
    </source>
</reference>
<evidence type="ECO:0000256" key="1">
    <source>
        <dbReference type="SAM" id="MobiDB-lite"/>
    </source>
</evidence>
<organism evidence="3 4">
    <name type="scientific">Pelomonas candidula</name>
    <dbReference type="NCBI Taxonomy" id="3299025"/>
    <lineage>
        <taxon>Bacteria</taxon>
        <taxon>Pseudomonadati</taxon>
        <taxon>Pseudomonadota</taxon>
        <taxon>Betaproteobacteria</taxon>
        <taxon>Burkholderiales</taxon>
        <taxon>Sphaerotilaceae</taxon>
        <taxon>Roseateles</taxon>
    </lineage>
</organism>
<protein>
    <submittedName>
        <fullName evidence="3">Uncharacterized protein</fullName>
    </submittedName>
</protein>
<dbReference type="RefSeq" id="WP_394406334.1">
    <property type="nucleotide sequence ID" value="NZ_JBIGIC010000001.1"/>
</dbReference>
<evidence type="ECO:0000256" key="2">
    <source>
        <dbReference type="SAM" id="Phobius"/>
    </source>
</evidence>
<dbReference type="EMBL" id="JBIGIC010000001">
    <property type="protein sequence ID" value="MFG6485604.1"/>
    <property type="molecule type" value="Genomic_DNA"/>
</dbReference>
<name>A0ABW7H737_9BURK</name>